<reference evidence="3" key="1">
    <citation type="journal article" date="2010" name="Nat. Biotechnol.">
        <title>Draft genome sequence of the oilseed species Ricinus communis.</title>
        <authorList>
            <person name="Chan A.P."/>
            <person name="Crabtree J."/>
            <person name="Zhao Q."/>
            <person name="Lorenzi H."/>
            <person name="Orvis J."/>
            <person name="Puiu D."/>
            <person name="Melake-Berhan A."/>
            <person name="Jones K.M."/>
            <person name="Redman J."/>
            <person name="Chen G."/>
            <person name="Cahoon E.B."/>
            <person name="Gedil M."/>
            <person name="Stanke M."/>
            <person name="Haas B.J."/>
            <person name="Wortman J.R."/>
            <person name="Fraser-Liggett C.M."/>
            <person name="Ravel J."/>
            <person name="Rabinowicz P.D."/>
        </authorList>
    </citation>
    <scope>NUCLEOTIDE SEQUENCE [LARGE SCALE GENOMIC DNA]</scope>
    <source>
        <strain evidence="3">cv. Hale</strain>
    </source>
</reference>
<dbReference type="EMBL" id="EQ974120">
    <property type="protein sequence ID" value="EEF33252.1"/>
    <property type="molecule type" value="Genomic_DNA"/>
</dbReference>
<sequence length="58" mass="6880">MRRRCRDSDEGEEEDGDKHSFLRTDQGKQMPHMFILEHSFEQEIMSLLYILGHQGRAS</sequence>
<dbReference type="AlphaFoldDB" id="B9ST20"/>
<dbReference type="Proteomes" id="UP000008311">
    <property type="component" value="Unassembled WGS sequence"/>
</dbReference>
<evidence type="ECO:0000256" key="1">
    <source>
        <dbReference type="SAM" id="MobiDB-lite"/>
    </source>
</evidence>
<accession>B9ST20</accession>
<feature type="region of interest" description="Disordered" evidence="1">
    <location>
        <begin position="1"/>
        <end position="28"/>
    </location>
</feature>
<protein>
    <submittedName>
        <fullName evidence="2">Uncharacterized protein</fullName>
    </submittedName>
</protein>
<gene>
    <name evidence="2" type="ORF">RCOM_0353460</name>
</gene>
<dbReference type="InParanoid" id="B9ST20"/>
<evidence type="ECO:0000313" key="2">
    <source>
        <dbReference type="EMBL" id="EEF33252.1"/>
    </source>
</evidence>
<organism evidence="2 3">
    <name type="scientific">Ricinus communis</name>
    <name type="common">Castor bean</name>
    <dbReference type="NCBI Taxonomy" id="3988"/>
    <lineage>
        <taxon>Eukaryota</taxon>
        <taxon>Viridiplantae</taxon>
        <taxon>Streptophyta</taxon>
        <taxon>Embryophyta</taxon>
        <taxon>Tracheophyta</taxon>
        <taxon>Spermatophyta</taxon>
        <taxon>Magnoliopsida</taxon>
        <taxon>eudicotyledons</taxon>
        <taxon>Gunneridae</taxon>
        <taxon>Pentapetalae</taxon>
        <taxon>rosids</taxon>
        <taxon>fabids</taxon>
        <taxon>Malpighiales</taxon>
        <taxon>Euphorbiaceae</taxon>
        <taxon>Acalyphoideae</taxon>
        <taxon>Acalypheae</taxon>
        <taxon>Ricinus</taxon>
    </lineage>
</organism>
<feature type="compositionally biased region" description="Basic and acidic residues" evidence="1">
    <location>
        <begin position="16"/>
        <end position="26"/>
    </location>
</feature>
<proteinExistence type="predicted"/>
<evidence type="ECO:0000313" key="3">
    <source>
        <dbReference type="Proteomes" id="UP000008311"/>
    </source>
</evidence>
<keyword evidence="3" id="KW-1185">Reference proteome</keyword>
<name>B9ST20_RICCO</name>